<dbReference type="GO" id="GO:0047372">
    <property type="term" value="F:monoacylglycerol lipase activity"/>
    <property type="evidence" value="ECO:0007669"/>
    <property type="project" value="UniProtKB-EC"/>
</dbReference>
<feature type="domain" description="AB hydrolase-1" evidence="9">
    <location>
        <begin position="65"/>
        <end position="166"/>
    </location>
</feature>
<dbReference type="AlphaFoldDB" id="A0A8C5RZE4"/>
<protein>
    <recommendedName>
        <fullName evidence="3">acylglycerol lipase</fullName>
        <ecNumber evidence="3">3.1.1.23</ecNumber>
    </recommendedName>
</protein>
<reference evidence="10" key="2">
    <citation type="submission" date="2025-09" db="UniProtKB">
        <authorList>
            <consortium name="Ensembl"/>
        </authorList>
    </citation>
    <scope>IDENTIFICATION</scope>
</reference>
<evidence type="ECO:0000256" key="6">
    <source>
        <dbReference type="ARBA" id="ARBA00046308"/>
    </source>
</evidence>
<dbReference type="Proteomes" id="UP000694406">
    <property type="component" value="Unplaced"/>
</dbReference>
<dbReference type="Pfam" id="PF00561">
    <property type="entry name" value="Abhydrolase_1"/>
    <property type="match status" value="1"/>
</dbReference>
<dbReference type="Gene3D" id="3.40.50.1820">
    <property type="entry name" value="alpha/beta hydrolase"/>
    <property type="match status" value="1"/>
</dbReference>
<dbReference type="PRINTS" id="PR00111">
    <property type="entry name" value="ABHYDROLASE"/>
</dbReference>
<evidence type="ECO:0000256" key="1">
    <source>
        <dbReference type="ARBA" id="ARBA00001613"/>
    </source>
</evidence>
<name>A0A8C5RZE4_LATLA</name>
<dbReference type="PANTHER" id="PTHR43798:SF5">
    <property type="entry name" value="MONOACYLGLYCEROL LIPASE ABHD6"/>
    <property type="match status" value="1"/>
</dbReference>
<dbReference type="GO" id="GO:0031902">
    <property type="term" value="C:late endosome membrane"/>
    <property type="evidence" value="ECO:0007669"/>
    <property type="project" value="UniProtKB-SubCell"/>
</dbReference>
<evidence type="ECO:0000313" key="11">
    <source>
        <dbReference type="Proteomes" id="UP000694406"/>
    </source>
</evidence>
<evidence type="ECO:0000256" key="3">
    <source>
        <dbReference type="ARBA" id="ARBA00013254"/>
    </source>
</evidence>
<dbReference type="Ensembl" id="ENSLLTT00000010189.1">
    <property type="protein sequence ID" value="ENSLLTP00000009819.1"/>
    <property type="gene ID" value="ENSLLTG00000007492.1"/>
</dbReference>
<dbReference type="GO" id="GO:0005765">
    <property type="term" value="C:lysosomal membrane"/>
    <property type="evidence" value="ECO:0007669"/>
    <property type="project" value="UniProtKB-SubCell"/>
</dbReference>
<dbReference type="GO" id="GO:0032281">
    <property type="term" value="C:AMPA glutamate receptor complex"/>
    <property type="evidence" value="ECO:0007669"/>
    <property type="project" value="TreeGrafter"/>
</dbReference>
<evidence type="ECO:0000313" key="10">
    <source>
        <dbReference type="Ensembl" id="ENSLLTP00000009819.1"/>
    </source>
</evidence>
<dbReference type="InterPro" id="IPR050266">
    <property type="entry name" value="AB_hydrolase_sf"/>
</dbReference>
<evidence type="ECO:0000256" key="8">
    <source>
        <dbReference type="ARBA" id="ARBA00049568"/>
    </source>
</evidence>
<evidence type="ECO:0000256" key="5">
    <source>
        <dbReference type="ARBA" id="ARBA00037874"/>
    </source>
</evidence>
<reference evidence="10" key="1">
    <citation type="submission" date="2025-08" db="UniProtKB">
        <authorList>
            <consortium name="Ensembl"/>
        </authorList>
    </citation>
    <scope>IDENTIFICATION</scope>
</reference>
<dbReference type="GO" id="GO:0031966">
    <property type="term" value="C:mitochondrial membrane"/>
    <property type="evidence" value="ECO:0007669"/>
    <property type="project" value="UniProtKB-SubCell"/>
</dbReference>
<comment type="catalytic activity">
    <reaction evidence="1">
        <text>Hydrolyzes glycerol monoesters of long-chain fatty acids.</text>
        <dbReference type="EC" id="3.1.1.23"/>
    </reaction>
</comment>
<organism evidence="10 11">
    <name type="scientific">Laticauda laticaudata</name>
    <name type="common">Blue-ringed sea krait</name>
    <name type="synonym">Blue-lipped sea krait</name>
    <dbReference type="NCBI Taxonomy" id="8630"/>
    <lineage>
        <taxon>Eukaryota</taxon>
        <taxon>Metazoa</taxon>
        <taxon>Chordata</taxon>
        <taxon>Craniata</taxon>
        <taxon>Vertebrata</taxon>
        <taxon>Euteleostomi</taxon>
        <taxon>Lepidosauria</taxon>
        <taxon>Squamata</taxon>
        <taxon>Bifurcata</taxon>
        <taxon>Unidentata</taxon>
        <taxon>Episquamata</taxon>
        <taxon>Toxicofera</taxon>
        <taxon>Serpentes</taxon>
        <taxon>Colubroidea</taxon>
        <taxon>Elapidae</taxon>
        <taxon>Laticaudinae</taxon>
        <taxon>Laticauda</taxon>
    </lineage>
</organism>
<proteinExistence type="inferred from homology"/>
<evidence type="ECO:0000256" key="7">
    <source>
        <dbReference type="ARBA" id="ARBA00047662"/>
    </source>
</evidence>
<evidence type="ECO:0000256" key="4">
    <source>
        <dbReference type="ARBA" id="ARBA00037797"/>
    </source>
</evidence>
<dbReference type="SUPFAM" id="SSF53474">
    <property type="entry name" value="alpha/beta-Hydrolases"/>
    <property type="match status" value="1"/>
</dbReference>
<dbReference type="PANTHER" id="PTHR43798">
    <property type="entry name" value="MONOACYLGLYCEROL LIPASE"/>
    <property type="match status" value="1"/>
</dbReference>
<comment type="subcellular location">
    <subcellularLocation>
        <location evidence="4">Late endosome membrane</location>
        <topology evidence="4">Single-pass type II membrane protein</topology>
    </subcellularLocation>
    <subcellularLocation>
        <location evidence="5">Lysosome membrane</location>
        <topology evidence="5">Single-pass type II membrane protein</topology>
    </subcellularLocation>
    <subcellularLocation>
        <location evidence="6">Mitochondrion membrane</location>
        <topology evidence="6">Single-pass type II membrane protein</topology>
    </subcellularLocation>
</comment>
<sequence length="237" mass="26397">MELGVVHAAPPPAPFSLAKALPDVSHSVLHIFRTKRLKMGVKVKYIYNEGYQFSYFTRGEPGSQPSVLMLHGFSLNKDMWLNTIEVFSKDFHLVCLDLPGHGGTTRLLGESYTAVAQAKRVHQFVQCAGLNHKPFHLVGMSMGGMVAGVYAALYPAHISSLALFCPAGKYIKGDNLFSKATKGRRKSNGWKERSNLKLRRNFLTARTVNQWNGLPLEVVLASSLEILRKRLEEICPE</sequence>
<evidence type="ECO:0000256" key="2">
    <source>
        <dbReference type="ARBA" id="ARBA00008645"/>
    </source>
</evidence>
<dbReference type="InterPro" id="IPR029058">
    <property type="entry name" value="AB_hydrolase_fold"/>
</dbReference>
<comment type="similarity">
    <text evidence="2">Belongs to the AB hydrolase superfamily.</text>
</comment>
<dbReference type="GeneTree" id="ENSGT00510000047225"/>
<dbReference type="InterPro" id="IPR000073">
    <property type="entry name" value="AB_hydrolase_1"/>
</dbReference>
<dbReference type="GO" id="GO:0046464">
    <property type="term" value="P:acylglycerol catabolic process"/>
    <property type="evidence" value="ECO:0007669"/>
    <property type="project" value="TreeGrafter"/>
</dbReference>
<accession>A0A8C5RZE4</accession>
<dbReference type="EC" id="3.1.1.23" evidence="3"/>
<comment type="catalytic activity">
    <reaction evidence="7">
        <text>1-dodecanoylglycerol + H2O = dodecanoate + glycerol + H(+)</text>
        <dbReference type="Rhea" id="RHEA:44316"/>
        <dbReference type="ChEBI" id="CHEBI:15377"/>
        <dbReference type="ChEBI" id="CHEBI:15378"/>
        <dbReference type="ChEBI" id="CHEBI:17754"/>
        <dbReference type="ChEBI" id="CHEBI:18262"/>
        <dbReference type="ChEBI" id="CHEBI:75539"/>
    </reaction>
</comment>
<evidence type="ECO:0000259" key="9">
    <source>
        <dbReference type="Pfam" id="PF00561"/>
    </source>
</evidence>
<comment type="function">
    <text evidence="8">Lipase that preferentially hydrolysis medium-chain saturated monoacylglycerols including 2-arachidonoylglycerol. Through 2-arachidonoylglycerol degradation may regulate endocannabinoid signaling pathways. Also has a lysophosphatidyl lipase activity with a preference for lysophosphatidylglycerol among other lysophospholipids. Also able to degrade bis(monoacylglycero)phosphate (BMP) and constitutes the major enzyme for BMP catabolism. BMP, also known as lysobisphosphatidic acid, is enriched in late endosomes and lysosomes and plays a key role in the formation of intraluminal vesicles and in lipid sorting.</text>
</comment>
<keyword evidence="11" id="KW-1185">Reference proteome</keyword>